<evidence type="ECO:0000256" key="11">
    <source>
        <dbReference type="ARBA" id="ARBA00023221"/>
    </source>
</evidence>
<keyword evidence="11" id="KW-0753">Steroid metabolism</keyword>
<dbReference type="AlphaFoldDB" id="A0A0L0N194"/>
<dbReference type="EMBL" id="LFRF01000032">
    <property type="protein sequence ID" value="KND87801.1"/>
    <property type="molecule type" value="Genomic_DNA"/>
</dbReference>
<keyword evidence="12 16" id="KW-0413">Isomerase</keyword>
<keyword evidence="10" id="KW-1207">Sterol metabolism</keyword>
<evidence type="ECO:0000256" key="7">
    <source>
        <dbReference type="ARBA" id="ARBA00023011"/>
    </source>
</evidence>
<organism evidence="16 17">
    <name type="scientific">Tolypocladium ophioglossoides (strain CBS 100239)</name>
    <name type="common">Snaketongue truffleclub</name>
    <name type="synonym">Elaphocordyceps ophioglossoides</name>
    <dbReference type="NCBI Taxonomy" id="1163406"/>
    <lineage>
        <taxon>Eukaryota</taxon>
        <taxon>Fungi</taxon>
        <taxon>Dikarya</taxon>
        <taxon>Ascomycota</taxon>
        <taxon>Pezizomycotina</taxon>
        <taxon>Sordariomycetes</taxon>
        <taxon>Hypocreomycetidae</taxon>
        <taxon>Hypocreales</taxon>
        <taxon>Ophiocordycipitaceae</taxon>
        <taxon>Tolypocladium</taxon>
    </lineage>
</organism>
<evidence type="ECO:0000313" key="16">
    <source>
        <dbReference type="EMBL" id="KND87801.1"/>
    </source>
</evidence>
<evidence type="ECO:0000256" key="9">
    <source>
        <dbReference type="ARBA" id="ARBA00023136"/>
    </source>
</evidence>
<evidence type="ECO:0000313" key="17">
    <source>
        <dbReference type="Proteomes" id="UP000036947"/>
    </source>
</evidence>
<dbReference type="GO" id="GO:0016020">
    <property type="term" value="C:membrane"/>
    <property type="evidence" value="ECO:0007669"/>
    <property type="project" value="UniProtKB-SubCell"/>
</dbReference>
<keyword evidence="17" id="KW-1185">Reference proteome</keyword>
<protein>
    <submittedName>
        <fullName evidence="16">3-beta-hydroxysteroid-Delta(8), Delta(7)-isomerase</fullName>
    </submittedName>
</protein>
<name>A0A0L0N194_TOLOC</name>
<evidence type="ECO:0000256" key="1">
    <source>
        <dbReference type="ARBA" id="ARBA00004141"/>
    </source>
</evidence>
<dbReference type="GO" id="GO:0047750">
    <property type="term" value="F:cholestenol delta-isomerase activity"/>
    <property type="evidence" value="ECO:0007669"/>
    <property type="project" value="InterPro"/>
</dbReference>
<dbReference type="GO" id="GO:0016126">
    <property type="term" value="P:sterol biosynthetic process"/>
    <property type="evidence" value="ECO:0007669"/>
    <property type="project" value="UniProtKB-KW"/>
</dbReference>
<evidence type="ECO:0000256" key="12">
    <source>
        <dbReference type="ARBA" id="ARBA00023235"/>
    </source>
</evidence>
<dbReference type="InterPro" id="IPR033118">
    <property type="entry name" value="EXPERA"/>
</dbReference>
<dbReference type="Pfam" id="PF05241">
    <property type="entry name" value="EBP"/>
    <property type="match status" value="1"/>
</dbReference>
<dbReference type="GO" id="GO:0000247">
    <property type="term" value="F:C-8 sterol isomerase activity"/>
    <property type="evidence" value="ECO:0007669"/>
    <property type="project" value="TreeGrafter"/>
</dbReference>
<dbReference type="PROSITE" id="PS51751">
    <property type="entry name" value="EXPERA"/>
    <property type="match status" value="1"/>
</dbReference>
<keyword evidence="9 13" id="KW-0472">Membrane</keyword>
<comment type="subcellular location">
    <subcellularLocation>
        <location evidence="1">Membrane</location>
        <topology evidence="1">Multi-pass membrane protein</topology>
    </subcellularLocation>
</comment>
<evidence type="ECO:0000256" key="4">
    <source>
        <dbReference type="ARBA" id="ARBA00022692"/>
    </source>
</evidence>
<feature type="transmembrane region" description="Helical" evidence="14">
    <location>
        <begin position="224"/>
        <end position="246"/>
    </location>
</feature>
<evidence type="ECO:0000256" key="3">
    <source>
        <dbReference type="ARBA" id="ARBA00022516"/>
    </source>
</evidence>
<feature type="transmembrane region" description="Helical" evidence="14">
    <location>
        <begin position="101"/>
        <end position="117"/>
    </location>
</feature>
<feature type="non-terminal residue" evidence="16">
    <location>
        <position position="1"/>
    </location>
</feature>
<dbReference type="GO" id="GO:0005783">
    <property type="term" value="C:endoplasmic reticulum"/>
    <property type="evidence" value="ECO:0007669"/>
    <property type="project" value="TreeGrafter"/>
</dbReference>
<dbReference type="GO" id="GO:0004769">
    <property type="term" value="F:steroid Delta-isomerase activity"/>
    <property type="evidence" value="ECO:0007669"/>
    <property type="project" value="TreeGrafter"/>
</dbReference>
<evidence type="ECO:0000256" key="8">
    <source>
        <dbReference type="ARBA" id="ARBA00023098"/>
    </source>
</evidence>
<dbReference type="Proteomes" id="UP000036947">
    <property type="component" value="Unassembled WGS sequence"/>
</dbReference>
<dbReference type="PANTHER" id="PTHR14207">
    <property type="entry name" value="STEROL ISOMERASE"/>
    <property type="match status" value="1"/>
</dbReference>
<dbReference type="STRING" id="1163406.A0A0L0N194"/>
<evidence type="ECO:0000256" key="14">
    <source>
        <dbReference type="SAM" id="Phobius"/>
    </source>
</evidence>
<evidence type="ECO:0000256" key="5">
    <source>
        <dbReference type="ARBA" id="ARBA00022955"/>
    </source>
</evidence>
<feature type="transmembrane region" description="Helical" evidence="14">
    <location>
        <begin position="154"/>
        <end position="179"/>
    </location>
</feature>
<keyword evidence="3" id="KW-0444">Lipid biosynthesis</keyword>
<evidence type="ECO:0000259" key="15">
    <source>
        <dbReference type="PROSITE" id="PS51751"/>
    </source>
</evidence>
<keyword evidence="5" id="KW-0752">Steroid biosynthesis</keyword>
<comment type="similarity">
    <text evidence="2">Belongs to the EBP family.</text>
</comment>
<evidence type="ECO:0000256" key="2">
    <source>
        <dbReference type="ARBA" id="ARBA00008337"/>
    </source>
</evidence>
<reference evidence="16 17" key="1">
    <citation type="journal article" date="2015" name="BMC Genomics">
        <title>The genome of the truffle-parasite Tolypocladium ophioglossoides and the evolution of antifungal peptaibiotics.</title>
        <authorList>
            <person name="Quandt C.A."/>
            <person name="Bushley K.E."/>
            <person name="Spatafora J.W."/>
        </authorList>
    </citation>
    <scope>NUCLEOTIDE SEQUENCE [LARGE SCALE GENOMIC DNA]</scope>
    <source>
        <strain evidence="16 17">CBS 100239</strain>
    </source>
</reference>
<dbReference type="InterPro" id="IPR007905">
    <property type="entry name" value="EBP"/>
</dbReference>
<proteinExistence type="inferred from homology"/>
<dbReference type="OrthoDB" id="58557at2759"/>
<gene>
    <name evidence="16" type="ORF">TOPH_07623</name>
</gene>
<feature type="domain" description="EXPERA" evidence="15">
    <location>
        <begin position="99"/>
        <end position="245"/>
    </location>
</feature>
<feature type="transmembrane region" description="Helical" evidence="14">
    <location>
        <begin position="69"/>
        <end position="89"/>
    </location>
</feature>
<evidence type="ECO:0000256" key="13">
    <source>
        <dbReference type="PROSITE-ProRule" id="PRU01087"/>
    </source>
</evidence>
<evidence type="ECO:0000256" key="6">
    <source>
        <dbReference type="ARBA" id="ARBA00022989"/>
    </source>
</evidence>
<keyword evidence="7" id="KW-0756">Sterol biosynthesis</keyword>
<keyword evidence="4 13" id="KW-0812">Transmembrane</keyword>
<dbReference type="PANTHER" id="PTHR14207:SF0">
    <property type="entry name" value="3-BETA-HYDROXYSTEROID-DELTA(8),DELTA(7)-ISOMERASE"/>
    <property type="match status" value="1"/>
</dbReference>
<keyword evidence="8" id="KW-0443">Lipid metabolism</keyword>
<comment type="caution">
    <text evidence="16">The sequence shown here is derived from an EMBL/GenBank/DDBJ whole genome shotgun (WGS) entry which is preliminary data.</text>
</comment>
<sequence>ATPFYTCKPSCPSRYHVDEPAHQRASAPRPHVSMALNSSAMPPAAAQHRYYPPGVEVPGYVANTLSTPAVLAVFCATVSAVLLPTYLAIRRARPGLPPGEVATALWFVLCGFIHLGLEGHFALHAHHIGGLSDVLTQAWKEYSLSDSRYLTRDTFVVCMETVTAIVWGPLAFLCAYGIVAGRAWRHPLQSAVSLGQLYGDVLYYATCTFDALVRQQAYSRPERYYYWGYYVFLNSFWICIPAVLLAQSGRATTRAFARLRGRASSSNTRAGGAGVSNRRARE</sequence>
<keyword evidence="6 13" id="KW-1133">Transmembrane helix</keyword>
<evidence type="ECO:0000256" key="10">
    <source>
        <dbReference type="ARBA" id="ARBA00023166"/>
    </source>
</evidence>
<accession>A0A0L0N194</accession>